<evidence type="ECO:0000313" key="4">
    <source>
        <dbReference type="Proteomes" id="UP000257109"/>
    </source>
</evidence>
<gene>
    <name evidence="3" type="ORF">CR513_30083</name>
</gene>
<proteinExistence type="predicted"/>
<feature type="region of interest" description="Disordered" evidence="1">
    <location>
        <begin position="101"/>
        <end position="130"/>
    </location>
</feature>
<protein>
    <recommendedName>
        <fullName evidence="2">Retrovirus-related Pol polyprotein from transposon TNT 1-94-like beta-barrel domain-containing protein</fullName>
    </recommendedName>
</protein>
<evidence type="ECO:0000313" key="3">
    <source>
        <dbReference type="EMBL" id="RDX88341.1"/>
    </source>
</evidence>
<comment type="caution">
    <text evidence="3">The sequence shown here is derived from an EMBL/GenBank/DDBJ whole genome shotgun (WGS) entry which is preliminary data.</text>
</comment>
<evidence type="ECO:0000256" key="1">
    <source>
        <dbReference type="SAM" id="MobiDB-lite"/>
    </source>
</evidence>
<reference evidence="3" key="1">
    <citation type="submission" date="2018-05" db="EMBL/GenBank/DDBJ databases">
        <title>Draft genome of Mucuna pruriens seed.</title>
        <authorList>
            <person name="Nnadi N.E."/>
            <person name="Vos R."/>
            <person name="Hasami M.H."/>
            <person name="Devisetty U.K."/>
            <person name="Aguiy J.C."/>
        </authorList>
    </citation>
    <scope>NUCLEOTIDE SEQUENCE [LARGE SCALE GENOMIC DNA]</scope>
    <source>
        <strain evidence="3">JCA_2017</strain>
    </source>
</reference>
<dbReference type="EMBL" id="QJKJ01005968">
    <property type="protein sequence ID" value="RDX88341.1"/>
    <property type="molecule type" value="Genomic_DNA"/>
</dbReference>
<dbReference type="Proteomes" id="UP000257109">
    <property type="component" value="Unassembled WGS sequence"/>
</dbReference>
<sequence>MDKMHLPIFATKKPKSMSNEEWNFEHQQKGASLSNHLNEFQGILDQMSKVDIKFEDEILGLLLLNSLLESWETFKVSITNSTPNDVVSLQMTKGSVLNEEMRRRAQGSSSWFKKEENKGKNGKSKEKDHDDDDVVTIATGDDLVILRDFELISLVFNESMHIIDSSATLHVTLRKEFFISYTSSDFGLLKMSNDDVIKVIGVGDICLQTNMGVQLWLTGVKHAPNIRFNLIFVHMLDGGGYDNHFGYGKWKLTIGNLVLSRTEKIYKLYWTKALVAKDSVNVMDIETKVSFKKHHSSRKSELLELVYSDVCGPLKEVLDPYFELKGASDHVKTKLVKSRDVQFMEDQTIEDIDKQLGDGFDVPPDNDVEEEQEMSQDKNSDGEELECYQEAMESEKRQKSLCFGGDKSTLVGYSNLDMVGDIDYKKSTSSYLIKFGGRVVAWHSKLKKCVTRISKIDESP</sequence>
<feature type="domain" description="Retrovirus-related Pol polyprotein from transposon TNT 1-94-like beta-barrel" evidence="2">
    <location>
        <begin position="162"/>
        <end position="241"/>
    </location>
</feature>
<dbReference type="Pfam" id="PF14223">
    <property type="entry name" value="Retrotran_gag_2"/>
    <property type="match status" value="1"/>
</dbReference>
<dbReference type="Pfam" id="PF22936">
    <property type="entry name" value="Pol_BBD"/>
    <property type="match status" value="1"/>
</dbReference>
<dbReference type="InterPro" id="IPR054722">
    <property type="entry name" value="PolX-like_BBD"/>
</dbReference>
<dbReference type="AlphaFoldDB" id="A0A371GCT7"/>
<feature type="compositionally biased region" description="Basic and acidic residues" evidence="1">
    <location>
        <begin position="112"/>
        <end position="128"/>
    </location>
</feature>
<name>A0A371GCT7_MUCPR</name>
<accession>A0A371GCT7</accession>
<organism evidence="3 4">
    <name type="scientific">Mucuna pruriens</name>
    <name type="common">Velvet bean</name>
    <name type="synonym">Dolichos pruriens</name>
    <dbReference type="NCBI Taxonomy" id="157652"/>
    <lineage>
        <taxon>Eukaryota</taxon>
        <taxon>Viridiplantae</taxon>
        <taxon>Streptophyta</taxon>
        <taxon>Embryophyta</taxon>
        <taxon>Tracheophyta</taxon>
        <taxon>Spermatophyta</taxon>
        <taxon>Magnoliopsida</taxon>
        <taxon>eudicotyledons</taxon>
        <taxon>Gunneridae</taxon>
        <taxon>Pentapetalae</taxon>
        <taxon>rosids</taxon>
        <taxon>fabids</taxon>
        <taxon>Fabales</taxon>
        <taxon>Fabaceae</taxon>
        <taxon>Papilionoideae</taxon>
        <taxon>50 kb inversion clade</taxon>
        <taxon>NPAAA clade</taxon>
        <taxon>indigoferoid/millettioid clade</taxon>
        <taxon>Phaseoleae</taxon>
        <taxon>Mucuna</taxon>
    </lineage>
</organism>
<feature type="non-terminal residue" evidence="3">
    <location>
        <position position="1"/>
    </location>
</feature>
<dbReference type="OrthoDB" id="418757at2759"/>
<evidence type="ECO:0000259" key="2">
    <source>
        <dbReference type="Pfam" id="PF22936"/>
    </source>
</evidence>
<keyword evidence="4" id="KW-1185">Reference proteome</keyword>